<dbReference type="InterPro" id="IPR000301">
    <property type="entry name" value="Tetraspanin_animals"/>
</dbReference>
<evidence type="ECO:0000256" key="2">
    <source>
        <dbReference type="ARBA" id="ARBA00006840"/>
    </source>
</evidence>
<comment type="caution">
    <text evidence="8">The sequence shown here is derived from an EMBL/GenBank/DDBJ whole genome shotgun (WGS) entry which is preliminary data.</text>
</comment>
<organism evidence="8 9">
    <name type="scientific">Haemaphysalis longicornis</name>
    <name type="common">Bush tick</name>
    <dbReference type="NCBI Taxonomy" id="44386"/>
    <lineage>
        <taxon>Eukaryota</taxon>
        <taxon>Metazoa</taxon>
        <taxon>Ecdysozoa</taxon>
        <taxon>Arthropoda</taxon>
        <taxon>Chelicerata</taxon>
        <taxon>Arachnida</taxon>
        <taxon>Acari</taxon>
        <taxon>Parasitiformes</taxon>
        <taxon>Ixodida</taxon>
        <taxon>Ixodoidea</taxon>
        <taxon>Ixodidae</taxon>
        <taxon>Haemaphysalinae</taxon>
        <taxon>Haemaphysalis</taxon>
    </lineage>
</organism>
<keyword evidence="9" id="KW-1185">Reference proteome</keyword>
<proteinExistence type="inferred from homology"/>
<dbReference type="Proteomes" id="UP000821853">
    <property type="component" value="Chromosome 9"/>
</dbReference>
<feature type="transmembrane region" description="Helical" evidence="7">
    <location>
        <begin position="69"/>
        <end position="88"/>
    </location>
</feature>
<evidence type="ECO:0000256" key="4">
    <source>
        <dbReference type="ARBA" id="ARBA00022989"/>
    </source>
</evidence>
<dbReference type="Gene3D" id="1.10.1450.10">
    <property type="entry name" value="Tetraspanin"/>
    <property type="match status" value="1"/>
</dbReference>
<comment type="caution">
    <text evidence="7">Lacks conserved residue(s) required for the propagation of feature annotation.</text>
</comment>
<dbReference type="EMBL" id="JABSTR010000011">
    <property type="protein sequence ID" value="KAH9381000.1"/>
    <property type="molecule type" value="Genomic_DNA"/>
</dbReference>
<keyword evidence="4 7" id="KW-1133">Transmembrane helix</keyword>
<feature type="disulfide bond" evidence="6">
    <location>
        <begin position="127"/>
        <end position="162"/>
    </location>
</feature>
<evidence type="ECO:0000256" key="1">
    <source>
        <dbReference type="ARBA" id="ARBA00004141"/>
    </source>
</evidence>
<feature type="transmembrane region" description="Helical" evidence="7">
    <location>
        <begin position="213"/>
        <end position="237"/>
    </location>
</feature>
<keyword evidence="3 7" id="KW-0812">Transmembrane</keyword>
<dbReference type="PIRSF" id="PIRSF002419">
    <property type="entry name" value="Tetraspanin"/>
    <property type="match status" value="1"/>
</dbReference>
<dbReference type="OrthoDB" id="2014092at2759"/>
<dbReference type="PANTHER" id="PTHR19282">
    <property type="entry name" value="TETRASPANIN"/>
    <property type="match status" value="1"/>
</dbReference>
<evidence type="ECO:0000256" key="3">
    <source>
        <dbReference type="ARBA" id="ARBA00022692"/>
    </source>
</evidence>
<dbReference type="InterPro" id="IPR018499">
    <property type="entry name" value="Tetraspanin/Peripherin"/>
</dbReference>
<dbReference type="VEuPathDB" id="VectorBase:HLOH_063881"/>
<evidence type="ECO:0000313" key="8">
    <source>
        <dbReference type="EMBL" id="KAH9381000.1"/>
    </source>
</evidence>
<sequence>MVAATLLLVHADESAVDVKTLDKVDLSALVVTHIEIIAFASGLALFIVTFCGCVGALRENTFLLRMYSLTLGVLIVLCVVGAITVFFAPGQLHRIVKETLSPSLVQAYRQTVESEQIVDALQRQLRCCGMSEHSYRDWNANIYFNCSQHNPSHERCGVPHSCCRANGTGGHASLGLFCGQGVLNMSDHEAWYRVYMESCPDAATRHIKENTTILGGSCLVAAMLLLFIDMVTGLVIAQIDTIRNIYGRVRRASGMYDA</sequence>
<evidence type="ECO:0000256" key="5">
    <source>
        <dbReference type="ARBA" id="ARBA00023136"/>
    </source>
</evidence>
<dbReference type="OMA" id="FNLALWS"/>
<dbReference type="SUPFAM" id="SSF48652">
    <property type="entry name" value="Tetraspanin"/>
    <property type="match status" value="1"/>
</dbReference>
<evidence type="ECO:0000256" key="7">
    <source>
        <dbReference type="RuleBase" id="RU361218"/>
    </source>
</evidence>
<name>A0A9J6H1U1_HAELO</name>
<reference evidence="8 9" key="1">
    <citation type="journal article" date="2020" name="Cell">
        <title>Large-Scale Comparative Analyses of Tick Genomes Elucidate Their Genetic Diversity and Vector Capacities.</title>
        <authorList>
            <consortium name="Tick Genome and Microbiome Consortium (TIGMIC)"/>
            <person name="Jia N."/>
            <person name="Wang J."/>
            <person name="Shi W."/>
            <person name="Du L."/>
            <person name="Sun Y."/>
            <person name="Zhan W."/>
            <person name="Jiang J.F."/>
            <person name="Wang Q."/>
            <person name="Zhang B."/>
            <person name="Ji P."/>
            <person name="Bell-Sakyi L."/>
            <person name="Cui X.M."/>
            <person name="Yuan T.T."/>
            <person name="Jiang B.G."/>
            <person name="Yang W.F."/>
            <person name="Lam T.T."/>
            <person name="Chang Q.C."/>
            <person name="Ding S.J."/>
            <person name="Wang X.J."/>
            <person name="Zhu J.G."/>
            <person name="Ruan X.D."/>
            <person name="Zhao L."/>
            <person name="Wei J.T."/>
            <person name="Ye R.Z."/>
            <person name="Que T.C."/>
            <person name="Du C.H."/>
            <person name="Zhou Y.H."/>
            <person name="Cheng J.X."/>
            <person name="Dai P.F."/>
            <person name="Guo W.B."/>
            <person name="Han X.H."/>
            <person name="Huang E.J."/>
            <person name="Li L.F."/>
            <person name="Wei W."/>
            <person name="Gao Y.C."/>
            <person name="Liu J.Z."/>
            <person name="Shao H.Z."/>
            <person name="Wang X."/>
            <person name="Wang C.C."/>
            <person name="Yang T.C."/>
            <person name="Huo Q.B."/>
            <person name="Li W."/>
            <person name="Chen H.Y."/>
            <person name="Chen S.E."/>
            <person name="Zhou L.G."/>
            <person name="Ni X.B."/>
            <person name="Tian J.H."/>
            <person name="Sheng Y."/>
            <person name="Liu T."/>
            <person name="Pan Y.S."/>
            <person name="Xia L.Y."/>
            <person name="Li J."/>
            <person name="Zhao F."/>
            <person name="Cao W.C."/>
        </authorList>
    </citation>
    <scope>NUCLEOTIDE SEQUENCE [LARGE SCALE GENOMIC DNA]</scope>
    <source>
        <strain evidence="8">HaeL-2018</strain>
    </source>
</reference>
<accession>A0A9J6H1U1</accession>
<feature type="transmembrane region" description="Helical" evidence="7">
    <location>
        <begin position="30"/>
        <end position="57"/>
    </location>
</feature>
<dbReference type="PANTHER" id="PTHR19282:SF431">
    <property type="entry name" value="TETRASPANIN 26A, ISOFORM B-RELATED"/>
    <property type="match status" value="1"/>
</dbReference>
<dbReference type="AlphaFoldDB" id="A0A9J6H1U1"/>
<evidence type="ECO:0000313" key="9">
    <source>
        <dbReference type="Proteomes" id="UP000821853"/>
    </source>
</evidence>
<dbReference type="Pfam" id="PF00335">
    <property type="entry name" value="Tetraspanin"/>
    <property type="match status" value="1"/>
</dbReference>
<protein>
    <recommendedName>
        <fullName evidence="7">Tetraspanin</fullName>
    </recommendedName>
</protein>
<keyword evidence="5 7" id="KW-0472">Membrane</keyword>
<evidence type="ECO:0000256" key="6">
    <source>
        <dbReference type="PIRSR" id="PIRSR002419-1"/>
    </source>
</evidence>
<dbReference type="InterPro" id="IPR008952">
    <property type="entry name" value="Tetraspanin_EC2_sf"/>
</dbReference>
<dbReference type="GO" id="GO:0005886">
    <property type="term" value="C:plasma membrane"/>
    <property type="evidence" value="ECO:0007669"/>
    <property type="project" value="TreeGrafter"/>
</dbReference>
<dbReference type="PRINTS" id="PR00259">
    <property type="entry name" value="TMFOUR"/>
</dbReference>
<comment type="subcellular location">
    <subcellularLocation>
        <location evidence="1 7">Membrane</location>
        <topology evidence="1 7">Multi-pass membrane protein</topology>
    </subcellularLocation>
</comment>
<keyword evidence="6" id="KW-1015">Disulfide bond</keyword>
<comment type="similarity">
    <text evidence="2 7">Belongs to the tetraspanin (TM4SF) family.</text>
</comment>
<gene>
    <name evidence="8" type="ORF">HPB48_008214</name>
</gene>
<feature type="disulfide bond" evidence="6">
    <location>
        <begin position="128"/>
        <end position="146"/>
    </location>
</feature>